<feature type="domain" description="PAC" evidence="6">
    <location>
        <begin position="414"/>
        <end position="466"/>
    </location>
</feature>
<evidence type="ECO:0000259" key="4">
    <source>
        <dbReference type="PROSITE" id="PS50110"/>
    </source>
</evidence>
<dbReference type="Pfam" id="PF13188">
    <property type="entry name" value="PAS_8"/>
    <property type="match status" value="1"/>
</dbReference>
<dbReference type="NCBIfam" id="TIGR00229">
    <property type="entry name" value="sensory_box"/>
    <property type="match status" value="4"/>
</dbReference>
<dbReference type="InterPro" id="IPR035965">
    <property type="entry name" value="PAS-like_dom_sf"/>
</dbReference>
<dbReference type="InterPro" id="IPR013767">
    <property type="entry name" value="PAS_fold"/>
</dbReference>
<dbReference type="InterPro" id="IPR003594">
    <property type="entry name" value="HATPase_dom"/>
</dbReference>
<dbReference type="SUPFAM" id="SSF52172">
    <property type="entry name" value="CheY-like"/>
    <property type="match status" value="1"/>
</dbReference>
<dbReference type="PROSITE" id="PS50109">
    <property type="entry name" value="HIS_KIN"/>
    <property type="match status" value="1"/>
</dbReference>
<dbReference type="InterPro" id="IPR003661">
    <property type="entry name" value="HisK_dim/P_dom"/>
</dbReference>
<feature type="transmembrane region" description="Helical" evidence="2">
    <location>
        <begin position="6"/>
        <end position="23"/>
    </location>
</feature>
<dbReference type="InterPro" id="IPR001789">
    <property type="entry name" value="Sig_transdc_resp-reg_receiver"/>
</dbReference>
<dbReference type="FunFam" id="3.30.565.10:FF:000010">
    <property type="entry name" value="Sensor histidine kinase RcsC"/>
    <property type="match status" value="1"/>
</dbReference>
<gene>
    <name evidence="7" type="ORF">MNBD_GAMMA17-1397</name>
</gene>
<reference evidence="7" key="1">
    <citation type="submission" date="2018-06" db="EMBL/GenBank/DDBJ databases">
        <authorList>
            <person name="Zhirakovskaya E."/>
        </authorList>
    </citation>
    <scope>NUCLEOTIDE SEQUENCE</scope>
</reference>
<evidence type="ECO:0000259" key="3">
    <source>
        <dbReference type="PROSITE" id="PS50109"/>
    </source>
</evidence>
<dbReference type="PRINTS" id="PR00344">
    <property type="entry name" value="BCTRLSENSOR"/>
</dbReference>
<dbReference type="SMART" id="SM00387">
    <property type="entry name" value="HATPase_c"/>
    <property type="match status" value="1"/>
</dbReference>
<dbReference type="InterPro" id="IPR013656">
    <property type="entry name" value="PAS_4"/>
</dbReference>
<accession>A0A3B0ZGX9</accession>
<dbReference type="CDD" id="cd17546">
    <property type="entry name" value="REC_hyHK_CKI1_RcsC-like"/>
    <property type="match status" value="1"/>
</dbReference>
<dbReference type="InterPro" id="IPR036890">
    <property type="entry name" value="HATPase_C_sf"/>
</dbReference>
<dbReference type="PROSITE" id="PS50113">
    <property type="entry name" value="PAC"/>
    <property type="match status" value="3"/>
</dbReference>
<dbReference type="EMBL" id="UOFQ01000093">
    <property type="protein sequence ID" value="VAW88340.1"/>
    <property type="molecule type" value="Genomic_DNA"/>
</dbReference>
<dbReference type="Pfam" id="PF00512">
    <property type="entry name" value="HisKA"/>
    <property type="match status" value="1"/>
</dbReference>
<dbReference type="Pfam" id="PF02518">
    <property type="entry name" value="HATPase_c"/>
    <property type="match status" value="1"/>
</dbReference>
<dbReference type="SUPFAM" id="SSF55785">
    <property type="entry name" value="PYP-like sensor domain (PAS domain)"/>
    <property type="match status" value="4"/>
</dbReference>
<dbReference type="PANTHER" id="PTHR45339">
    <property type="entry name" value="HYBRID SIGNAL TRANSDUCTION HISTIDINE KINASE J"/>
    <property type="match status" value="1"/>
</dbReference>
<keyword evidence="2" id="KW-0472">Membrane</keyword>
<sequence length="1001" mass="111414">MKKYYIEIVAVLITILVISSLLIMQAGNISHKSQLLLILITSLLIIISLAYITIKNISSPKKPGTTDIPEIDHGRNLDEIKDENTKLKSLIQHAVDGIITIDSQGIITFFSRSSEIIFGYSESEVIGKNVNMIMCDDHKPHHDTYLQYYKITNKPGMINNGSREFKGRRKDGSSVDIEISINNIEGSHNNEYIGIIRDISERVSAEQMLKASITRFTNCIEQFPFSIQIFNADGVLTNVNGAWKSLWGVDDSVVGNYNILTDDKFKQQGLMKYIEMAFNGKSSTIPVTLFDLINSIGSNRWIQSHIFPVYNDDGKIDEVVLISEDTTERMRAEDERMKLNRHIRMLLESTDQGVFGINLGGVCTFINESAVKLLGYSSPDELLGERLLKMIISNNDEDVTKNPIFRTYTEGESTHVDNAFFLKKDDLTIPIEYSTRPILDDRLITGSVVVFNDITKRKLSENKLKENEEKYRQLFSAVSDAIIIFDASSQAIIEANNAALKLYGHSHKTISGLKYHDLSSDKLTSDEITQIIGNNKNPNLPEMMHIDVSGKMFDVEISFGSFSINDTTVICAAVRNTTERKSYELELKKARDSAITAFKVKSQFLANMSHEIRTPMNGILGSLELLSDSALNDEQAGYLNTSRECGNNLMGVLDDLLCFTKAESGKLIFESIPFNIRNIIKNTISHQAASATKRGTEINTDISNNLPEILIGDPTRIQQLLTNLLSNAIKFTKNGNITIQLSAYLTNNNSDHIHIEVKDSGIGIKPELHASIFETFTQGDASTTRNYGGTGLGLSICKQLISRMNGNIGVISNEETGTIFWVDLCLTHHGSSPLPTGQINDNPGTLTVTNPKILLAEDNIVNQKVAYAMLKKLNCTVTIANDGNEAINKSHTNKYDLILMDCQMPKMDGYETTNNIRNQMGPNQKTPIIALTANALHGDDTKCIAAGMNDYMAKPINKDTLISKINTWVSNKPEAMTSTKIALSDYNKTNKTQVTDNERIK</sequence>
<feature type="domain" description="PAS" evidence="5">
    <location>
        <begin position="339"/>
        <end position="412"/>
    </location>
</feature>
<dbReference type="InterPro" id="IPR001610">
    <property type="entry name" value="PAC"/>
</dbReference>
<dbReference type="PROSITE" id="PS50110">
    <property type="entry name" value="RESPONSE_REGULATORY"/>
    <property type="match status" value="1"/>
</dbReference>
<evidence type="ECO:0000256" key="2">
    <source>
        <dbReference type="SAM" id="Phobius"/>
    </source>
</evidence>
<dbReference type="Gene3D" id="3.30.450.20">
    <property type="entry name" value="PAS domain"/>
    <property type="match status" value="4"/>
</dbReference>
<feature type="domain" description="PAC" evidence="6">
    <location>
        <begin position="161"/>
        <end position="211"/>
    </location>
</feature>
<dbReference type="InterPro" id="IPR011006">
    <property type="entry name" value="CheY-like_superfamily"/>
</dbReference>
<dbReference type="Gene3D" id="3.40.50.2300">
    <property type="match status" value="1"/>
</dbReference>
<keyword evidence="2" id="KW-1133">Transmembrane helix</keyword>
<dbReference type="CDD" id="cd00130">
    <property type="entry name" value="PAS"/>
    <property type="match status" value="2"/>
</dbReference>
<feature type="domain" description="Histidine kinase" evidence="3">
    <location>
        <begin position="607"/>
        <end position="828"/>
    </location>
</feature>
<feature type="domain" description="PAC" evidence="6">
    <location>
        <begin position="283"/>
        <end position="338"/>
    </location>
</feature>
<dbReference type="SMART" id="SM00388">
    <property type="entry name" value="HisKA"/>
    <property type="match status" value="1"/>
</dbReference>
<protein>
    <submittedName>
        <fullName evidence="7">Diguanylate cyclase/phosphodiesterase (GGDEF &amp; EAL domains) with PAS/PAC sensor(S)</fullName>
    </submittedName>
</protein>
<feature type="domain" description="PAS" evidence="5">
    <location>
        <begin position="83"/>
        <end position="129"/>
    </location>
</feature>
<evidence type="ECO:0000259" key="5">
    <source>
        <dbReference type="PROSITE" id="PS50112"/>
    </source>
</evidence>
<dbReference type="Gene3D" id="1.10.287.130">
    <property type="match status" value="1"/>
</dbReference>
<keyword evidence="2" id="KW-0812">Transmembrane</keyword>
<dbReference type="CDD" id="cd00082">
    <property type="entry name" value="HisKA"/>
    <property type="match status" value="1"/>
</dbReference>
<dbReference type="CDD" id="cd16922">
    <property type="entry name" value="HATPase_EvgS-ArcB-TorS-like"/>
    <property type="match status" value="1"/>
</dbReference>
<dbReference type="GO" id="GO:0000155">
    <property type="term" value="F:phosphorelay sensor kinase activity"/>
    <property type="evidence" value="ECO:0007669"/>
    <property type="project" value="InterPro"/>
</dbReference>
<dbReference type="Pfam" id="PF08448">
    <property type="entry name" value="PAS_4"/>
    <property type="match status" value="1"/>
</dbReference>
<feature type="domain" description="PAS" evidence="5">
    <location>
        <begin position="467"/>
        <end position="512"/>
    </location>
</feature>
<name>A0A3B0ZGX9_9ZZZZ</name>
<dbReference type="InterPro" id="IPR000700">
    <property type="entry name" value="PAS-assoc_C"/>
</dbReference>
<dbReference type="Gene3D" id="3.30.565.10">
    <property type="entry name" value="Histidine kinase-like ATPase, C-terminal domain"/>
    <property type="match status" value="1"/>
</dbReference>
<dbReference type="InterPro" id="IPR005467">
    <property type="entry name" value="His_kinase_dom"/>
</dbReference>
<keyword evidence="1" id="KW-0597">Phosphoprotein</keyword>
<feature type="transmembrane region" description="Helical" evidence="2">
    <location>
        <begin position="35"/>
        <end position="54"/>
    </location>
</feature>
<dbReference type="AlphaFoldDB" id="A0A3B0ZGX9"/>
<evidence type="ECO:0000313" key="7">
    <source>
        <dbReference type="EMBL" id="VAW88340.1"/>
    </source>
</evidence>
<feature type="domain" description="Response regulatory" evidence="4">
    <location>
        <begin position="852"/>
        <end position="969"/>
    </location>
</feature>
<dbReference type="Pfam" id="PF00072">
    <property type="entry name" value="Response_reg"/>
    <property type="match status" value="1"/>
</dbReference>
<evidence type="ECO:0000259" key="6">
    <source>
        <dbReference type="PROSITE" id="PS50113"/>
    </source>
</evidence>
<dbReference type="InterPro" id="IPR004358">
    <property type="entry name" value="Sig_transdc_His_kin-like_C"/>
</dbReference>
<dbReference type="GO" id="GO:0006355">
    <property type="term" value="P:regulation of DNA-templated transcription"/>
    <property type="evidence" value="ECO:0007669"/>
    <property type="project" value="InterPro"/>
</dbReference>
<dbReference type="SMART" id="SM00086">
    <property type="entry name" value="PAC"/>
    <property type="match status" value="3"/>
</dbReference>
<organism evidence="7">
    <name type="scientific">hydrothermal vent metagenome</name>
    <dbReference type="NCBI Taxonomy" id="652676"/>
    <lineage>
        <taxon>unclassified sequences</taxon>
        <taxon>metagenomes</taxon>
        <taxon>ecological metagenomes</taxon>
    </lineage>
</organism>
<evidence type="ECO:0000256" key="1">
    <source>
        <dbReference type="ARBA" id="ARBA00022553"/>
    </source>
</evidence>
<dbReference type="SMART" id="SM00091">
    <property type="entry name" value="PAS"/>
    <property type="match status" value="4"/>
</dbReference>
<dbReference type="PROSITE" id="PS50112">
    <property type="entry name" value="PAS"/>
    <property type="match status" value="3"/>
</dbReference>
<dbReference type="PANTHER" id="PTHR45339:SF5">
    <property type="entry name" value="HISTIDINE KINASE"/>
    <property type="match status" value="1"/>
</dbReference>
<dbReference type="InterPro" id="IPR000014">
    <property type="entry name" value="PAS"/>
</dbReference>
<dbReference type="InterPro" id="IPR036097">
    <property type="entry name" value="HisK_dim/P_sf"/>
</dbReference>
<dbReference type="SUPFAM" id="SSF55874">
    <property type="entry name" value="ATPase domain of HSP90 chaperone/DNA topoisomerase II/histidine kinase"/>
    <property type="match status" value="1"/>
</dbReference>
<dbReference type="Pfam" id="PF00989">
    <property type="entry name" value="PAS"/>
    <property type="match status" value="2"/>
</dbReference>
<dbReference type="SMART" id="SM00448">
    <property type="entry name" value="REC"/>
    <property type="match status" value="1"/>
</dbReference>
<proteinExistence type="predicted"/>
<dbReference type="SUPFAM" id="SSF47384">
    <property type="entry name" value="Homodimeric domain of signal transducing histidine kinase"/>
    <property type="match status" value="1"/>
</dbReference>